<evidence type="ECO:0000313" key="4">
    <source>
        <dbReference type="Proteomes" id="UP000540506"/>
    </source>
</evidence>
<dbReference type="Gene3D" id="3.30.70.1060">
    <property type="entry name" value="Dimeric alpha+beta barrel"/>
    <property type="match status" value="1"/>
</dbReference>
<comment type="similarity">
    <text evidence="1">Belongs to the YciI family.</text>
</comment>
<feature type="domain" description="YCII-related" evidence="2">
    <location>
        <begin position="1"/>
        <end position="81"/>
    </location>
</feature>
<comment type="caution">
    <text evidence="3">The sequence shown here is derived from an EMBL/GenBank/DDBJ whole genome shotgun (WGS) entry which is preliminary data.</text>
</comment>
<dbReference type="PANTHER" id="PTHR37828">
    <property type="entry name" value="GSR2449 PROTEIN"/>
    <property type="match status" value="1"/>
</dbReference>
<dbReference type="RefSeq" id="WP_184937065.1">
    <property type="nucleotide sequence ID" value="NZ_JACHJV010000001.1"/>
</dbReference>
<evidence type="ECO:0000313" key="3">
    <source>
        <dbReference type="EMBL" id="MBB4925133.1"/>
    </source>
</evidence>
<evidence type="ECO:0000256" key="1">
    <source>
        <dbReference type="ARBA" id="ARBA00007689"/>
    </source>
</evidence>
<protein>
    <submittedName>
        <fullName evidence="3">Uncharacterized protein YciI</fullName>
    </submittedName>
</protein>
<dbReference type="SUPFAM" id="SSF54909">
    <property type="entry name" value="Dimeric alpha+beta barrel"/>
    <property type="match status" value="1"/>
</dbReference>
<reference evidence="3 4" key="1">
    <citation type="submission" date="2020-08" db="EMBL/GenBank/DDBJ databases">
        <title>Sequencing the genomes of 1000 actinobacteria strains.</title>
        <authorList>
            <person name="Klenk H.-P."/>
        </authorList>
    </citation>
    <scope>NUCLEOTIDE SEQUENCE [LARGE SCALE GENOMIC DNA]</scope>
    <source>
        <strain evidence="3 4">DSM 41654</strain>
    </source>
</reference>
<organism evidence="3 4">
    <name type="scientific">Kitasatospora kifunensis</name>
    <name type="common">Streptomyces kifunensis</name>
    <dbReference type="NCBI Taxonomy" id="58351"/>
    <lineage>
        <taxon>Bacteria</taxon>
        <taxon>Bacillati</taxon>
        <taxon>Actinomycetota</taxon>
        <taxon>Actinomycetes</taxon>
        <taxon>Kitasatosporales</taxon>
        <taxon>Streptomycetaceae</taxon>
        <taxon>Kitasatospora</taxon>
    </lineage>
</organism>
<dbReference type="PANTHER" id="PTHR37828:SF1">
    <property type="entry name" value="YCII-RELATED DOMAIN-CONTAINING PROTEIN"/>
    <property type="match status" value="1"/>
</dbReference>
<name>A0A7W7R4P7_KITKI</name>
<dbReference type="AlphaFoldDB" id="A0A7W7R4P7"/>
<dbReference type="InterPro" id="IPR011008">
    <property type="entry name" value="Dimeric_a/b-barrel"/>
</dbReference>
<evidence type="ECO:0000259" key="2">
    <source>
        <dbReference type="Pfam" id="PF03795"/>
    </source>
</evidence>
<dbReference type="EMBL" id="JACHJV010000001">
    <property type="protein sequence ID" value="MBB4925133.1"/>
    <property type="molecule type" value="Genomic_DNA"/>
</dbReference>
<accession>A0A7W7R4P7</accession>
<sequence>MFIVTMTYTAPLEQVDALLAEHVAWLERNYAAGRFLASGRQVPRVGGVILARAESREELLAVLAEDPFQKAGVAQLQLTEFLPTMTSPELESLRVTLG</sequence>
<keyword evidence="4" id="KW-1185">Reference proteome</keyword>
<proteinExistence type="inferred from homology"/>
<dbReference type="Proteomes" id="UP000540506">
    <property type="component" value="Unassembled WGS sequence"/>
</dbReference>
<dbReference type="Pfam" id="PF03795">
    <property type="entry name" value="YCII"/>
    <property type="match status" value="1"/>
</dbReference>
<dbReference type="InterPro" id="IPR005545">
    <property type="entry name" value="YCII"/>
</dbReference>
<gene>
    <name evidence="3" type="ORF">FHR34_004126</name>
</gene>